<reference evidence="2" key="1">
    <citation type="submission" date="2016-10" db="EMBL/GenBank/DDBJ databases">
        <title>Sequence of Gallionella enrichment culture.</title>
        <authorList>
            <person name="Poehlein A."/>
            <person name="Muehling M."/>
            <person name="Daniel R."/>
        </authorList>
    </citation>
    <scope>NUCLEOTIDE SEQUENCE</scope>
</reference>
<dbReference type="AlphaFoldDB" id="A0A1J5QTA4"/>
<evidence type="ECO:0000313" key="2">
    <source>
        <dbReference type="EMBL" id="OIQ80715.1"/>
    </source>
</evidence>
<accession>A0A1J5QTA4</accession>
<organism evidence="2">
    <name type="scientific">mine drainage metagenome</name>
    <dbReference type="NCBI Taxonomy" id="410659"/>
    <lineage>
        <taxon>unclassified sequences</taxon>
        <taxon>metagenomes</taxon>
        <taxon>ecological metagenomes</taxon>
    </lineage>
</organism>
<name>A0A1J5QTA4_9ZZZZ</name>
<comment type="caution">
    <text evidence="2">The sequence shown here is derived from an EMBL/GenBank/DDBJ whole genome shotgun (WGS) entry which is preliminary data.</text>
</comment>
<protein>
    <recommendedName>
        <fullName evidence="1">Multi-ubiquitin domain-containing protein</fullName>
    </recommendedName>
</protein>
<dbReference type="EMBL" id="MLJW01001022">
    <property type="protein sequence ID" value="OIQ80715.1"/>
    <property type="molecule type" value="Genomic_DNA"/>
</dbReference>
<dbReference type="Pfam" id="PF14452">
    <property type="entry name" value="Multi_ubiq"/>
    <property type="match status" value="1"/>
</dbReference>
<sequence length="87" mass="10000">MSEHGEHDEHSKKPYHFFLDAKRYETEHQYRTGTQIKEQASAPLDYQLFLEEEGDTPDRAISDSETVDLAGKIKHFYAVPPATFGSK</sequence>
<gene>
    <name evidence="2" type="ORF">GALL_375290</name>
</gene>
<dbReference type="InterPro" id="IPR027802">
    <property type="entry name" value="Multi-ubiquitin_dom"/>
</dbReference>
<proteinExistence type="predicted"/>
<evidence type="ECO:0000259" key="1">
    <source>
        <dbReference type="Pfam" id="PF14452"/>
    </source>
</evidence>
<feature type="domain" description="Multi-ubiquitin" evidence="1">
    <location>
        <begin position="15"/>
        <end position="78"/>
    </location>
</feature>